<sequence length="197" mass="21741">MIRKTFNKLGARLYVQIWEKRIRATDIDSGRIFDESPLLAIEKKGRRETVVAVGNRASSVPGGDTRVVNPFSHPRSLLRDFAAAEKLLQHTFRELLGNTLLAPSPLVVLHPMEKTLGGLTDIEIRAFRELGLGAGARESLVYEGEELTRHTFDLQKVRDQSEADGTATAEKGGGIAQWVLLAIWILLIAAMAIFGQP</sequence>
<keyword evidence="1" id="KW-0472">Membrane</keyword>
<keyword evidence="1" id="KW-0812">Transmembrane</keyword>
<evidence type="ECO:0000313" key="3">
    <source>
        <dbReference type="Proteomes" id="UP001597425"/>
    </source>
</evidence>
<accession>A0ABW5EHR4</accession>
<dbReference type="RefSeq" id="WP_265722329.1">
    <property type="nucleotide sequence ID" value="NZ_JAPIVK010000021.1"/>
</dbReference>
<keyword evidence="1" id="KW-1133">Transmembrane helix</keyword>
<comment type="caution">
    <text evidence="2">The sequence shown here is derived from an EMBL/GenBank/DDBJ whole genome shotgun (WGS) entry which is preliminary data.</text>
</comment>
<evidence type="ECO:0000256" key="1">
    <source>
        <dbReference type="SAM" id="Phobius"/>
    </source>
</evidence>
<dbReference type="Proteomes" id="UP001597425">
    <property type="component" value="Unassembled WGS sequence"/>
</dbReference>
<dbReference type="Gene3D" id="3.30.420.40">
    <property type="match status" value="1"/>
</dbReference>
<name>A0ABW5EHR4_9GAMM</name>
<gene>
    <name evidence="2" type="ORF">ACFSKX_14120</name>
</gene>
<keyword evidence="3" id="KW-1185">Reference proteome</keyword>
<evidence type="ECO:0000313" key="2">
    <source>
        <dbReference type="EMBL" id="MFD2311560.1"/>
    </source>
</evidence>
<protein>
    <submittedName>
        <fullName evidence="2">Rod shape-determining protein</fullName>
    </submittedName>
</protein>
<reference evidence="3" key="1">
    <citation type="journal article" date="2019" name="Int. J. Syst. Evol. Microbiol.">
        <title>The Global Catalogue of Microorganisms (GCM) 10K type strain sequencing project: providing services to taxonomists for standard genome sequencing and annotation.</title>
        <authorList>
            <consortium name="The Broad Institute Genomics Platform"/>
            <consortium name="The Broad Institute Genome Sequencing Center for Infectious Disease"/>
            <person name="Wu L."/>
            <person name="Ma J."/>
        </authorList>
    </citation>
    <scope>NUCLEOTIDE SEQUENCE [LARGE SCALE GENOMIC DNA]</scope>
    <source>
        <strain evidence="3">KCTC 12848</strain>
    </source>
</reference>
<organism evidence="2 3">
    <name type="scientific">Microbulbifer halophilus</name>
    <dbReference type="NCBI Taxonomy" id="453963"/>
    <lineage>
        <taxon>Bacteria</taxon>
        <taxon>Pseudomonadati</taxon>
        <taxon>Pseudomonadota</taxon>
        <taxon>Gammaproteobacteria</taxon>
        <taxon>Cellvibrionales</taxon>
        <taxon>Microbulbiferaceae</taxon>
        <taxon>Microbulbifer</taxon>
    </lineage>
</organism>
<proteinExistence type="predicted"/>
<dbReference type="Pfam" id="PF06723">
    <property type="entry name" value="MreB_Mbl"/>
    <property type="match status" value="1"/>
</dbReference>
<dbReference type="InterPro" id="IPR056546">
    <property type="entry name" value="MreB_MamK-like"/>
</dbReference>
<dbReference type="EMBL" id="JBHUJD010000019">
    <property type="protein sequence ID" value="MFD2311560.1"/>
    <property type="molecule type" value="Genomic_DNA"/>
</dbReference>
<feature type="transmembrane region" description="Helical" evidence="1">
    <location>
        <begin position="175"/>
        <end position="194"/>
    </location>
</feature>